<sequence>MSTHEASPPSEVPMRRVAIASCVGTTIEFYDFFIYGTAAALVFPKVFFPALGSTAGTVASFATFAVAFFARPVGAVVFGHFGDRIGRKRTLISTLLLMGLATMLIGLLPGAATIGVAAPIILVILRFAQGFAVGGEWAGATLLTAEYAPKAKRGLYAVFPQLGPAFAFALSSATFLVTGLTLGDTDQVFLDYGWRVPFLLSVLLVGVGLYVRVTIEETPVFRQDQQRRAAQGGPGRTPFLDAIRHQPKEVLLSAGSLTMLFAFFYMGTAYLTSYGTKPDGAGLSRPVVLTLGIAAAVVFGLVIVAAGIWSDRIGRRGVIMTSCALGVVWALVLFPLLDTRSAVAFGIGLTVTLAIFAISYGPAGAFLPELFETRYRYTGAGMGYNLAGVLGGAIPPLVAPQLAASFGSIGIGVMLAGLAVLSFFCTRALAETKDRRMQDVEPAGAAAA</sequence>
<feature type="transmembrane region" description="Helical" evidence="7">
    <location>
        <begin position="287"/>
        <end position="310"/>
    </location>
</feature>
<evidence type="ECO:0000256" key="5">
    <source>
        <dbReference type="ARBA" id="ARBA00022989"/>
    </source>
</evidence>
<evidence type="ECO:0000256" key="7">
    <source>
        <dbReference type="SAM" id="Phobius"/>
    </source>
</evidence>
<feature type="transmembrane region" description="Helical" evidence="7">
    <location>
        <begin position="379"/>
        <end position="398"/>
    </location>
</feature>
<feature type="transmembrane region" description="Helical" evidence="7">
    <location>
        <begin position="192"/>
        <end position="213"/>
    </location>
</feature>
<name>A0ABW1J9E8_9PSEU</name>
<dbReference type="PANTHER" id="PTHR43045:SF2">
    <property type="entry name" value="INNER MEMBRANE METABOLITE TRANSPORT PROTEIN YHJE"/>
    <property type="match status" value="1"/>
</dbReference>
<protein>
    <submittedName>
        <fullName evidence="9">MFS transporter</fullName>
    </submittedName>
</protein>
<dbReference type="CDD" id="cd17369">
    <property type="entry name" value="MFS_ShiA_like"/>
    <property type="match status" value="1"/>
</dbReference>
<dbReference type="InterPro" id="IPR011701">
    <property type="entry name" value="MFS"/>
</dbReference>
<dbReference type="PROSITE" id="PS50850">
    <property type="entry name" value="MFS"/>
    <property type="match status" value="1"/>
</dbReference>
<evidence type="ECO:0000256" key="3">
    <source>
        <dbReference type="ARBA" id="ARBA00022475"/>
    </source>
</evidence>
<dbReference type="RefSeq" id="WP_379587964.1">
    <property type="nucleotide sequence ID" value="NZ_JBHSQW010000044.1"/>
</dbReference>
<evidence type="ECO:0000256" key="6">
    <source>
        <dbReference type="ARBA" id="ARBA00023136"/>
    </source>
</evidence>
<evidence type="ECO:0000313" key="9">
    <source>
        <dbReference type="EMBL" id="MFC5997056.1"/>
    </source>
</evidence>
<dbReference type="Proteomes" id="UP001596302">
    <property type="component" value="Unassembled WGS sequence"/>
</dbReference>
<keyword evidence="6 7" id="KW-0472">Membrane</keyword>
<organism evidence="9 10">
    <name type="scientific">Pseudonocardia hispaniensis</name>
    <dbReference type="NCBI Taxonomy" id="904933"/>
    <lineage>
        <taxon>Bacteria</taxon>
        <taxon>Bacillati</taxon>
        <taxon>Actinomycetota</taxon>
        <taxon>Actinomycetes</taxon>
        <taxon>Pseudonocardiales</taxon>
        <taxon>Pseudonocardiaceae</taxon>
        <taxon>Pseudonocardia</taxon>
    </lineage>
</organism>
<proteinExistence type="predicted"/>
<feature type="transmembrane region" description="Helical" evidence="7">
    <location>
        <begin position="317"/>
        <end position="337"/>
    </location>
</feature>
<evidence type="ECO:0000313" key="10">
    <source>
        <dbReference type="Proteomes" id="UP001596302"/>
    </source>
</evidence>
<dbReference type="EMBL" id="JBHSQW010000044">
    <property type="protein sequence ID" value="MFC5997056.1"/>
    <property type="molecule type" value="Genomic_DNA"/>
</dbReference>
<keyword evidence="2" id="KW-0813">Transport</keyword>
<accession>A0ABW1J9E8</accession>
<reference evidence="10" key="1">
    <citation type="journal article" date="2019" name="Int. J. Syst. Evol. Microbiol.">
        <title>The Global Catalogue of Microorganisms (GCM) 10K type strain sequencing project: providing services to taxonomists for standard genome sequencing and annotation.</title>
        <authorList>
            <consortium name="The Broad Institute Genomics Platform"/>
            <consortium name="The Broad Institute Genome Sequencing Center for Infectious Disease"/>
            <person name="Wu L."/>
            <person name="Ma J."/>
        </authorList>
    </citation>
    <scope>NUCLEOTIDE SEQUENCE [LARGE SCALE GENOMIC DNA]</scope>
    <source>
        <strain evidence="10">CCM 8391</strain>
    </source>
</reference>
<evidence type="ECO:0000256" key="2">
    <source>
        <dbReference type="ARBA" id="ARBA00022448"/>
    </source>
</evidence>
<evidence type="ECO:0000259" key="8">
    <source>
        <dbReference type="PROSITE" id="PS50850"/>
    </source>
</evidence>
<keyword evidence="5 7" id="KW-1133">Transmembrane helix</keyword>
<dbReference type="PROSITE" id="PS00216">
    <property type="entry name" value="SUGAR_TRANSPORT_1"/>
    <property type="match status" value="1"/>
</dbReference>
<dbReference type="InterPro" id="IPR020846">
    <property type="entry name" value="MFS_dom"/>
</dbReference>
<dbReference type="Pfam" id="PF07690">
    <property type="entry name" value="MFS_1"/>
    <property type="match status" value="1"/>
</dbReference>
<keyword evidence="4 7" id="KW-0812">Transmembrane</keyword>
<dbReference type="InterPro" id="IPR036259">
    <property type="entry name" value="MFS_trans_sf"/>
</dbReference>
<dbReference type="Gene3D" id="1.20.1250.20">
    <property type="entry name" value="MFS general substrate transporter like domains"/>
    <property type="match status" value="2"/>
</dbReference>
<evidence type="ECO:0000256" key="4">
    <source>
        <dbReference type="ARBA" id="ARBA00022692"/>
    </source>
</evidence>
<feature type="transmembrane region" description="Helical" evidence="7">
    <location>
        <begin position="343"/>
        <end position="367"/>
    </location>
</feature>
<feature type="transmembrane region" description="Helical" evidence="7">
    <location>
        <begin position="46"/>
        <end position="70"/>
    </location>
</feature>
<feature type="transmembrane region" description="Helical" evidence="7">
    <location>
        <begin position="404"/>
        <end position="430"/>
    </location>
</feature>
<keyword evidence="10" id="KW-1185">Reference proteome</keyword>
<feature type="transmembrane region" description="Helical" evidence="7">
    <location>
        <begin position="155"/>
        <end position="180"/>
    </location>
</feature>
<feature type="transmembrane region" description="Helical" evidence="7">
    <location>
        <begin position="250"/>
        <end position="267"/>
    </location>
</feature>
<gene>
    <name evidence="9" type="ORF">ACFQE5_22855</name>
</gene>
<keyword evidence="3" id="KW-1003">Cell membrane</keyword>
<dbReference type="SUPFAM" id="SSF103473">
    <property type="entry name" value="MFS general substrate transporter"/>
    <property type="match status" value="1"/>
</dbReference>
<evidence type="ECO:0000256" key="1">
    <source>
        <dbReference type="ARBA" id="ARBA00004651"/>
    </source>
</evidence>
<comment type="subcellular location">
    <subcellularLocation>
        <location evidence="1">Cell membrane</location>
        <topology evidence="1">Multi-pass membrane protein</topology>
    </subcellularLocation>
</comment>
<feature type="transmembrane region" description="Helical" evidence="7">
    <location>
        <begin position="120"/>
        <end position="143"/>
    </location>
</feature>
<feature type="transmembrane region" description="Helical" evidence="7">
    <location>
        <begin position="91"/>
        <end position="114"/>
    </location>
</feature>
<feature type="domain" description="Major facilitator superfamily (MFS) profile" evidence="8">
    <location>
        <begin position="17"/>
        <end position="434"/>
    </location>
</feature>
<dbReference type="InterPro" id="IPR005829">
    <property type="entry name" value="Sugar_transporter_CS"/>
</dbReference>
<dbReference type="PANTHER" id="PTHR43045">
    <property type="entry name" value="SHIKIMATE TRANSPORTER"/>
    <property type="match status" value="1"/>
</dbReference>
<comment type="caution">
    <text evidence="9">The sequence shown here is derived from an EMBL/GenBank/DDBJ whole genome shotgun (WGS) entry which is preliminary data.</text>
</comment>